<evidence type="ECO:0000313" key="3">
    <source>
        <dbReference type="Proteomes" id="UP000018144"/>
    </source>
</evidence>
<dbReference type="Proteomes" id="UP000018144">
    <property type="component" value="Unassembled WGS sequence"/>
</dbReference>
<feature type="chain" id="PRO_5004652249" description="Secreted protein" evidence="1">
    <location>
        <begin position="18"/>
        <end position="162"/>
    </location>
</feature>
<proteinExistence type="predicted"/>
<sequence length="162" mass="18028">MQFTLTTIFVLISAVSAADIIGYHGSGCRGTSVVCKGIQENRCCDFKGRQMRSIRWTLPARSRGDAYSNSQCNNKVHKTVPGKTTGLCVDYNSVVKSGKWIILRNGKRDEKVNNCQDPNTVRYTDKTGKEVHKRIPVGMADEVLGMVERDEIEALGELEDDE</sequence>
<name>U4LPR9_PYROM</name>
<dbReference type="OMA" id="IDEDCVQ"/>
<keyword evidence="1" id="KW-0732">Signal</keyword>
<evidence type="ECO:0000313" key="2">
    <source>
        <dbReference type="EMBL" id="CCX33582.1"/>
    </source>
</evidence>
<keyword evidence="3" id="KW-1185">Reference proteome</keyword>
<feature type="signal peptide" evidence="1">
    <location>
        <begin position="1"/>
        <end position="17"/>
    </location>
</feature>
<dbReference type="OrthoDB" id="4519464at2759"/>
<gene>
    <name evidence="2" type="ORF">PCON_01453</name>
</gene>
<reference evidence="2 3" key="1">
    <citation type="journal article" date="2013" name="PLoS Genet.">
        <title>The genome and development-dependent transcriptomes of Pyronema confluens: a window into fungal evolution.</title>
        <authorList>
            <person name="Traeger S."/>
            <person name="Altegoer F."/>
            <person name="Freitag M."/>
            <person name="Gabaldon T."/>
            <person name="Kempken F."/>
            <person name="Kumar A."/>
            <person name="Marcet-Houben M."/>
            <person name="Poggeler S."/>
            <person name="Stajich J.E."/>
            <person name="Nowrousian M."/>
        </authorList>
    </citation>
    <scope>NUCLEOTIDE SEQUENCE [LARGE SCALE GENOMIC DNA]</scope>
    <source>
        <strain evidence="3">CBS 100304</strain>
        <tissue evidence="2">Vegetative mycelium</tissue>
    </source>
</reference>
<accession>U4LPR9</accession>
<dbReference type="eggNOG" id="ENOG502SW8E">
    <property type="taxonomic scope" value="Eukaryota"/>
</dbReference>
<protein>
    <recommendedName>
        <fullName evidence="4">Secreted protein</fullName>
    </recommendedName>
</protein>
<organism evidence="2 3">
    <name type="scientific">Pyronema omphalodes (strain CBS 100304)</name>
    <name type="common">Pyronema confluens</name>
    <dbReference type="NCBI Taxonomy" id="1076935"/>
    <lineage>
        <taxon>Eukaryota</taxon>
        <taxon>Fungi</taxon>
        <taxon>Dikarya</taxon>
        <taxon>Ascomycota</taxon>
        <taxon>Pezizomycotina</taxon>
        <taxon>Pezizomycetes</taxon>
        <taxon>Pezizales</taxon>
        <taxon>Pyronemataceae</taxon>
        <taxon>Pyronema</taxon>
    </lineage>
</organism>
<evidence type="ECO:0000256" key="1">
    <source>
        <dbReference type="SAM" id="SignalP"/>
    </source>
</evidence>
<dbReference type="AlphaFoldDB" id="U4LPR9"/>
<dbReference type="EMBL" id="HF936139">
    <property type="protein sequence ID" value="CCX33582.1"/>
    <property type="molecule type" value="Genomic_DNA"/>
</dbReference>
<evidence type="ECO:0008006" key="4">
    <source>
        <dbReference type="Google" id="ProtNLM"/>
    </source>
</evidence>